<feature type="transmembrane region" description="Helical" evidence="1">
    <location>
        <begin position="441"/>
        <end position="470"/>
    </location>
</feature>
<keyword evidence="3" id="KW-1185">Reference proteome</keyword>
<sequence length="681" mass="75369">MQLYQLKGISTIPGRYSSNLSFVAYLLLVLLASYPAVSVAVNFTQCLENVMTCANGSDPSIQACAFLNISNVTAFSLLRTSNGNPILTTDTATALSYHGCYNHCGKGQEPFSWSVFSQEYSQWLLPYLALLSQLPFGAPRRMDNFMSVILTLGSPTLAGYSLYLTVLNARWVNDKLFSGIDYPSSTVRLSVVRTLSGLQQVPLRVHPGRSARFESLVIHPDNDNWWITLAEELNYSHTWSIASATSIAWVVIAYLLTVADSLSNVANSINSNGQGTGSVWLWLLPIVIGWLVLSPKCDYDRVHDAYRRANRQVFAADSRDATAAPIQVTYNFGLTISSSPDWKLYGRNITSPDESRIPPVFNYARTLSWSRTVYLTSLSYRAAWRKSSWHRVGVDGNRIPRNVSNDIPRESRLGNRDQVVDYCQPDHHEYPGINVLWPRGVVFNMIVASLMSLQLQWGTTIAAILAAWFTPTIGLGCRSMAYLIYGLLSTTVWVLLLLSSVLGYYAHYLVEDLPVPDLESDEQPTSPASITGHGFAFQSGGGGSPAIPLHRFPSPHVGTPLDTDEPASITTIKYFHTGLRHAQTIARVSDWLRWIGKFFAIVNAVGIITNSVFQYSGMYDNCYCDSSIFKWGISFAFNVISPMQSDIDLAHSAWIGALALGLTCSAFFVGSIYLIRDSLPL</sequence>
<feature type="transmembrane region" description="Helical" evidence="1">
    <location>
        <begin position="145"/>
        <end position="166"/>
    </location>
</feature>
<proteinExistence type="predicted"/>
<feature type="transmembrane region" description="Helical" evidence="1">
    <location>
        <begin position="653"/>
        <end position="675"/>
    </location>
</feature>
<keyword evidence="1" id="KW-1133">Transmembrane helix</keyword>
<dbReference type="AlphaFoldDB" id="A0AAD4BQB5"/>
<comment type="caution">
    <text evidence="2">The sequence shown here is derived from an EMBL/GenBank/DDBJ whole genome shotgun (WGS) entry which is preliminary data.</text>
</comment>
<evidence type="ECO:0000313" key="3">
    <source>
        <dbReference type="Proteomes" id="UP001194468"/>
    </source>
</evidence>
<reference evidence="2" key="2">
    <citation type="journal article" date="2020" name="Nat. Commun.">
        <title>Large-scale genome sequencing of mycorrhizal fungi provides insights into the early evolution of symbiotic traits.</title>
        <authorList>
            <person name="Miyauchi S."/>
            <person name="Kiss E."/>
            <person name="Kuo A."/>
            <person name="Drula E."/>
            <person name="Kohler A."/>
            <person name="Sanchez-Garcia M."/>
            <person name="Morin E."/>
            <person name="Andreopoulos B."/>
            <person name="Barry K.W."/>
            <person name="Bonito G."/>
            <person name="Buee M."/>
            <person name="Carver A."/>
            <person name="Chen C."/>
            <person name="Cichocki N."/>
            <person name="Clum A."/>
            <person name="Culley D."/>
            <person name="Crous P.W."/>
            <person name="Fauchery L."/>
            <person name="Girlanda M."/>
            <person name="Hayes R.D."/>
            <person name="Keri Z."/>
            <person name="LaButti K."/>
            <person name="Lipzen A."/>
            <person name="Lombard V."/>
            <person name="Magnuson J."/>
            <person name="Maillard F."/>
            <person name="Murat C."/>
            <person name="Nolan M."/>
            <person name="Ohm R.A."/>
            <person name="Pangilinan J."/>
            <person name="Pereira M.F."/>
            <person name="Perotto S."/>
            <person name="Peter M."/>
            <person name="Pfister S."/>
            <person name="Riley R."/>
            <person name="Sitrit Y."/>
            <person name="Stielow J.B."/>
            <person name="Szollosi G."/>
            <person name="Zifcakova L."/>
            <person name="Stursova M."/>
            <person name="Spatafora J.W."/>
            <person name="Tedersoo L."/>
            <person name="Vaario L.M."/>
            <person name="Yamada A."/>
            <person name="Yan M."/>
            <person name="Wang P."/>
            <person name="Xu J."/>
            <person name="Bruns T."/>
            <person name="Baldrian P."/>
            <person name="Vilgalys R."/>
            <person name="Dunand C."/>
            <person name="Henrissat B."/>
            <person name="Grigoriev I.V."/>
            <person name="Hibbett D."/>
            <person name="Nagy L.G."/>
            <person name="Martin F.M."/>
        </authorList>
    </citation>
    <scope>NUCLEOTIDE SEQUENCE</scope>
    <source>
        <strain evidence="2">BED1</strain>
    </source>
</reference>
<feature type="transmembrane region" description="Helical" evidence="1">
    <location>
        <begin position="277"/>
        <end position="293"/>
    </location>
</feature>
<protein>
    <submittedName>
        <fullName evidence="2">Uncharacterized protein</fullName>
    </submittedName>
</protein>
<feature type="transmembrane region" description="Helical" evidence="1">
    <location>
        <begin position="482"/>
        <end position="505"/>
    </location>
</feature>
<organism evidence="2 3">
    <name type="scientific">Boletus edulis BED1</name>
    <dbReference type="NCBI Taxonomy" id="1328754"/>
    <lineage>
        <taxon>Eukaryota</taxon>
        <taxon>Fungi</taxon>
        <taxon>Dikarya</taxon>
        <taxon>Basidiomycota</taxon>
        <taxon>Agaricomycotina</taxon>
        <taxon>Agaricomycetes</taxon>
        <taxon>Agaricomycetidae</taxon>
        <taxon>Boletales</taxon>
        <taxon>Boletineae</taxon>
        <taxon>Boletaceae</taxon>
        <taxon>Boletoideae</taxon>
        <taxon>Boletus</taxon>
    </lineage>
</organism>
<feature type="transmembrane region" description="Helical" evidence="1">
    <location>
        <begin position="239"/>
        <end position="257"/>
    </location>
</feature>
<dbReference type="Proteomes" id="UP001194468">
    <property type="component" value="Unassembled WGS sequence"/>
</dbReference>
<dbReference type="EMBL" id="WHUW01000021">
    <property type="protein sequence ID" value="KAF8436496.1"/>
    <property type="molecule type" value="Genomic_DNA"/>
</dbReference>
<accession>A0AAD4BQB5</accession>
<name>A0AAD4BQB5_BOLED</name>
<feature type="transmembrane region" description="Helical" evidence="1">
    <location>
        <begin position="20"/>
        <end position="41"/>
    </location>
</feature>
<evidence type="ECO:0000256" key="1">
    <source>
        <dbReference type="SAM" id="Phobius"/>
    </source>
</evidence>
<feature type="transmembrane region" description="Helical" evidence="1">
    <location>
        <begin position="594"/>
        <end position="613"/>
    </location>
</feature>
<evidence type="ECO:0000313" key="2">
    <source>
        <dbReference type="EMBL" id="KAF8436496.1"/>
    </source>
</evidence>
<reference evidence="2" key="1">
    <citation type="submission" date="2019-10" db="EMBL/GenBank/DDBJ databases">
        <authorList>
            <consortium name="DOE Joint Genome Institute"/>
            <person name="Kuo A."/>
            <person name="Miyauchi S."/>
            <person name="Kiss E."/>
            <person name="Drula E."/>
            <person name="Kohler A."/>
            <person name="Sanchez-Garcia M."/>
            <person name="Andreopoulos B."/>
            <person name="Barry K.W."/>
            <person name="Bonito G."/>
            <person name="Buee M."/>
            <person name="Carver A."/>
            <person name="Chen C."/>
            <person name="Cichocki N."/>
            <person name="Clum A."/>
            <person name="Culley D."/>
            <person name="Crous P.W."/>
            <person name="Fauchery L."/>
            <person name="Girlanda M."/>
            <person name="Hayes R."/>
            <person name="Keri Z."/>
            <person name="LaButti K."/>
            <person name="Lipzen A."/>
            <person name="Lombard V."/>
            <person name="Magnuson J."/>
            <person name="Maillard F."/>
            <person name="Morin E."/>
            <person name="Murat C."/>
            <person name="Nolan M."/>
            <person name="Ohm R."/>
            <person name="Pangilinan J."/>
            <person name="Pereira M."/>
            <person name="Perotto S."/>
            <person name="Peter M."/>
            <person name="Riley R."/>
            <person name="Sitrit Y."/>
            <person name="Stielow B."/>
            <person name="Szollosi G."/>
            <person name="Zifcakova L."/>
            <person name="Stursova M."/>
            <person name="Spatafora J.W."/>
            <person name="Tedersoo L."/>
            <person name="Vaario L.-M."/>
            <person name="Yamada A."/>
            <person name="Yan M."/>
            <person name="Wang P."/>
            <person name="Xu J."/>
            <person name="Bruns T."/>
            <person name="Baldrian P."/>
            <person name="Vilgalys R."/>
            <person name="Henrissat B."/>
            <person name="Grigoriev I.V."/>
            <person name="Hibbett D."/>
            <person name="Nagy L.G."/>
            <person name="Martin F.M."/>
        </authorList>
    </citation>
    <scope>NUCLEOTIDE SEQUENCE</scope>
    <source>
        <strain evidence="2">BED1</strain>
    </source>
</reference>
<keyword evidence="1" id="KW-0472">Membrane</keyword>
<gene>
    <name evidence="2" type="ORF">L210DRAFT_3762207</name>
</gene>
<keyword evidence="1" id="KW-0812">Transmembrane</keyword>